<keyword evidence="4" id="KW-1185">Reference proteome</keyword>
<evidence type="ECO:0000313" key="2">
    <source>
        <dbReference type="EMBL" id="CAK8688307.1"/>
    </source>
</evidence>
<dbReference type="Gene3D" id="4.10.530.10">
    <property type="entry name" value="Gamma-fibrinogen Carboxyl Terminal Fragment, domain 2"/>
    <property type="match status" value="1"/>
</dbReference>
<dbReference type="InterPro" id="IPR014716">
    <property type="entry name" value="Fibrinogen_a/b/g_C_1"/>
</dbReference>
<dbReference type="Pfam" id="PF00147">
    <property type="entry name" value="Fibrinogen_C"/>
    <property type="match status" value="1"/>
</dbReference>
<dbReference type="Gene3D" id="3.90.215.10">
    <property type="entry name" value="Gamma Fibrinogen, chain A, domain 1"/>
    <property type="match status" value="1"/>
</dbReference>
<accession>A0ABP0G943</accession>
<gene>
    <name evidence="2" type="ORF">CVLEPA_LOCUS20330</name>
    <name evidence="3" type="ORF">CVLEPA_LOCUS20400</name>
</gene>
<dbReference type="EMBL" id="CAWYQH010000108">
    <property type="protein sequence ID" value="CAK8688379.1"/>
    <property type="molecule type" value="Genomic_DNA"/>
</dbReference>
<dbReference type="EMBL" id="CAWYQH010000108">
    <property type="protein sequence ID" value="CAK8688307.1"/>
    <property type="molecule type" value="Genomic_DNA"/>
</dbReference>
<comment type="caution">
    <text evidence="2">The sequence shown here is derived from an EMBL/GenBank/DDBJ whole genome shotgun (WGS) entry which is preliminary data.</text>
</comment>
<sequence>MMLLLKEILLHCQDQQKLLKNLLEFTTSQYYLGYSHDTSYEECTSIYESGSRTSGVYPIWLKERFQFTYVYCDMDLVSTKKGWTTIQRRMNGEVNFNRGWDDYVRGFGNPSSEHWLGLENIYRLSRQNRFSINILGPINIKLPEVGFDLEDWDGMKAFVQYTNFRLKSKARNYELDVNGLDEAFKNIFSMAPISGFEFSTPDRDNDKNNESHCASKYKSSWWFRYCVETHLNGPYPRYKQPMSRKNIFWGGWQWLNPNNTALHFASIKFYYSRDGL</sequence>
<dbReference type="InterPro" id="IPR036056">
    <property type="entry name" value="Fibrinogen-like_C"/>
</dbReference>
<evidence type="ECO:0000313" key="4">
    <source>
        <dbReference type="Proteomes" id="UP001642483"/>
    </source>
</evidence>
<dbReference type="SMART" id="SM00186">
    <property type="entry name" value="FBG"/>
    <property type="match status" value="1"/>
</dbReference>
<dbReference type="Proteomes" id="UP001642483">
    <property type="component" value="Unassembled WGS sequence"/>
</dbReference>
<dbReference type="InterPro" id="IPR050373">
    <property type="entry name" value="Fibrinogen_C-term_domain"/>
</dbReference>
<name>A0ABP0G943_CLALP</name>
<proteinExistence type="predicted"/>
<dbReference type="PANTHER" id="PTHR19143:SF459">
    <property type="entry name" value="FIBRINOGEN C-TERMINAL DOMAIN-CONTAINING PROTEIN"/>
    <property type="match status" value="1"/>
</dbReference>
<feature type="domain" description="Fibrinogen C-terminal" evidence="1">
    <location>
        <begin position="34"/>
        <end position="273"/>
    </location>
</feature>
<evidence type="ECO:0000313" key="3">
    <source>
        <dbReference type="EMBL" id="CAK8688379.1"/>
    </source>
</evidence>
<dbReference type="PROSITE" id="PS51406">
    <property type="entry name" value="FIBRINOGEN_C_2"/>
    <property type="match status" value="1"/>
</dbReference>
<dbReference type="SUPFAM" id="SSF56496">
    <property type="entry name" value="Fibrinogen C-terminal domain-like"/>
    <property type="match status" value="1"/>
</dbReference>
<evidence type="ECO:0000259" key="1">
    <source>
        <dbReference type="PROSITE" id="PS51406"/>
    </source>
</evidence>
<organism evidence="2 4">
    <name type="scientific">Clavelina lepadiformis</name>
    <name type="common">Light-bulb sea squirt</name>
    <name type="synonym">Ascidia lepadiformis</name>
    <dbReference type="NCBI Taxonomy" id="159417"/>
    <lineage>
        <taxon>Eukaryota</taxon>
        <taxon>Metazoa</taxon>
        <taxon>Chordata</taxon>
        <taxon>Tunicata</taxon>
        <taxon>Ascidiacea</taxon>
        <taxon>Aplousobranchia</taxon>
        <taxon>Clavelinidae</taxon>
        <taxon>Clavelina</taxon>
    </lineage>
</organism>
<reference evidence="2 4" key="1">
    <citation type="submission" date="2024-02" db="EMBL/GenBank/DDBJ databases">
        <authorList>
            <person name="Daric V."/>
            <person name="Darras S."/>
        </authorList>
    </citation>
    <scope>NUCLEOTIDE SEQUENCE [LARGE SCALE GENOMIC DNA]</scope>
</reference>
<dbReference type="InterPro" id="IPR002181">
    <property type="entry name" value="Fibrinogen_a/b/g_C_dom"/>
</dbReference>
<dbReference type="PANTHER" id="PTHR19143">
    <property type="entry name" value="FIBRINOGEN/TENASCIN/ANGIOPOEITIN"/>
    <property type="match status" value="1"/>
</dbReference>
<protein>
    <recommendedName>
        <fullName evidence="1">Fibrinogen C-terminal domain-containing protein</fullName>
    </recommendedName>
</protein>